<gene>
    <name evidence="1" type="ORF">BBC0178_006010</name>
</gene>
<dbReference type="EMBL" id="CP015820">
    <property type="protein sequence ID" value="AQT42098.1"/>
    <property type="molecule type" value="Genomic_DNA"/>
</dbReference>
<dbReference type="Proteomes" id="UP000189660">
    <property type="component" value="Chromosome"/>
</dbReference>
<proteinExistence type="predicted"/>
<accession>A0A1U9M9W3</accession>
<protein>
    <submittedName>
        <fullName evidence="1">Uncharacterized protein</fullName>
    </submittedName>
</protein>
<sequence length="37" mass="4200">MTERIVIGVIYGCVDNVQFHVLAKDEGGRFFKREKSG</sequence>
<evidence type="ECO:0000313" key="2">
    <source>
        <dbReference type="Proteomes" id="UP000189660"/>
    </source>
</evidence>
<reference evidence="1 2" key="1">
    <citation type="submission" date="2016-11" db="EMBL/GenBank/DDBJ databases">
        <title>Comparative genomics of Bartonella apis.</title>
        <authorList>
            <person name="Engel P."/>
        </authorList>
    </citation>
    <scope>NUCLEOTIDE SEQUENCE [LARGE SCALE GENOMIC DNA]</scope>
    <source>
        <strain evidence="1 2">BBC0178</strain>
    </source>
</reference>
<keyword evidence="2" id="KW-1185">Reference proteome</keyword>
<dbReference type="KEGG" id="bapa:BBC0178_006010"/>
<organism evidence="1 2">
    <name type="scientific">Bartonella apihabitans</name>
    <dbReference type="NCBI Taxonomy" id="2750929"/>
    <lineage>
        <taxon>Bacteria</taxon>
        <taxon>Pseudomonadati</taxon>
        <taxon>Pseudomonadota</taxon>
        <taxon>Alphaproteobacteria</taxon>
        <taxon>Hyphomicrobiales</taxon>
        <taxon>Bartonellaceae</taxon>
        <taxon>Bartonella</taxon>
    </lineage>
</organism>
<dbReference type="AlphaFoldDB" id="A0A1U9M9W3"/>
<evidence type="ECO:0000313" key="1">
    <source>
        <dbReference type="EMBL" id="AQT42098.1"/>
    </source>
</evidence>
<name>A0A1U9M9W3_9HYPH</name>